<dbReference type="InterPro" id="IPR006015">
    <property type="entry name" value="Universal_stress_UspA"/>
</dbReference>
<name>A0A150J854_9EURY</name>
<evidence type="ECO:0000313" key="4">
    <source>
        <dbReference type="Proteomes" id="UP000075578"/>
    </source>
</evidence>
<organism evidence="3 4">
    <name type="scientific">Candidatus Methanofastidiosum methylothiophilum</name>
    <dbReference type="NCBI Taxonomy" id="1705564"/>
    <lineage>
        <taxon>Archaea</taxon>
        <taxon>Methanobacteriati</taxon>
        <taxon>Methanobacteriota</taxon>
        <taxon>Stenosarchaea group</taxon>
        <taxon>Candidatus Methanofastidiosia</taxon>
        <taxon>Candidatus Methanofastidiosales</taxon>
        <taxon>Candidatus Methanofastidiosaceae</taxon>
        <taxon>Candidatus Methanofastidiosum</taxon>
    </lineage>
</organism>
<accession>A0A150J854</accession>
<dbReference type="InterPro" id="IPR006016">
    <property type="entry name" value="UspA"/>
</dbReference>
<sequence>MEKEFQRIITPVDGSESSKRSARKAIYLAKKMNVELIALYVVHIPISAYVGPPYSPVIYTDDTEIKEIRKKMKKEGALALDEIEGMASTVGLKITKKVIEGSPDEEIIKISKKDDLIVMGAKGISAIDRIFLGSVSEKVLHNATSSVMIVR</sequence>
<evidence type="ECO:0000313" key="3">
    <source>
        <dbReference type="EMBL" id="KYC53433.1"/>
    </source>
</evidence>
<dbReference type="Gene3D" id="3.40.50.620">
    <property type="entry name" value="HUPs"/>
    <property type="match status" value="1"/>
</dbReference>
<evidence type="ECO:0000259" key="2">
    <source>
        <dbReference type="Pfam" id="PF00582"/>
    </source>
</evidence>
<dbReference type="PRINTS" id="PR01438">
    <property type="entry name" value="UNVRSLSTRESS"/>
</dbReference>
<dbReference type="SUPFAM" id="SSF52402">
    <property type="entry name" value="Adenine nucleotide alpha hydrolases-like"/>
    <property type="match status" value="1"/>
</dbReference>
<proteinExistence type="inferred from homology"/>
<dbReference type="PANTHER" id="PTHR46268">
    <property type="entry name" value="STRESS RESPONSE PROTEIN NHAX"/>
    <property type="match status" value="1"/>
</dbReference>
<dbReference type="EMBL" id="LNGD01000013">
    <property type="protein sequence ID" value="KYC53433.1"/>
    <property type="molecule type" value="Genomic_DNA"/>
</dbReference>
<dbReference type="InterPro" id="IPR014729">
    <property type="entry name" value="Rossmann-like_a/b/a_fold"/>
</dbReference>
<comment type="caution">
    <text evidence="3">The sequence shown here is derived from an EMBL/GenBank/DDBJ whole genome shotgun (WGS) entry which is preliminary data.</text>
</comment>
<comment type="similarity">
    <text evidence="1">Belongs to the universal stress protein A family.</text>
</comment>
<dbReference type="CDD" id="cd00293">
    <property type="entry name" value="USP-like"/>
    <property type="match status" value="1"/>
</dbReference>
<feature type="domain" description="UspA" evidence="2">
    <location>
        <begin position="5"/>
        <end position="151"/>
    </location>
</feature>
<dbReference type="AlphaFoldDB" id="A0A150J854"/>
<dbReference type="Proteomes" id="UP000075578">
    <property type="component" value="Unassembled WGS sequence"/>
</dbReference>
<dbReference type="Pfam" id="PF00582">
    <property type="entry name" value="Usp"/>
    <property type="match status" value="1"/>
</dbReference>
<dbReference type="PANTHER" id="PTHR46268:SF6">
    <property type="entry name" value="UNIVERSAL STRESS PROTEIN UP12"/>
    <property type="match status" value="1"/>
</dbReference>
<reference evidence="3 4" key="1">
    <citation type="journal article" date="2016" name="ISME J.">
        <title>Chasing the elusive Euryarchaeota class WSA2: genomes reveal a uniquely fastidious methyl-reducing methanogen.</title>
        <authorList>
            <person name="Nobu M.K."/>
            <person name="Narihiro T."/>
            <person name="Kuroda K."/>
            <person name="Mei R."/>
            <person name="Liu W.T."/>
        </authorList>
    </citation>
    <scope>NUCLEOTIDE SEQUENCE [LARGE SCALE GENOMIC DNA]</scope>
    <source>
        <strain evidence="3">U1lsi0528_Bin089</strain>
    </source>
</reference>
<protein>
    <submittedName>
        <fullName evidence="3">Universal stress protein</fullName>
    </submittedName>
</protein>
<gene>
    <name evidence="3" type="ORF">AMQ74_00386</name>
</gene>
<evidence type="ECO:0000256" key="1">
    <source>
        <dbReference type="ARBA" id="ARBA00008791"/>
    </source>
</evidence>